<dbReference type="InterPro" id="IPR002772">
    <property type="entry name" value="Glyco_hydro_3_C"/>
</dbReference>
<dbReference type="GO" id="GO:0008422">
    <property type="term" value="F:beta-glucosidase activity"/>
    <property type="evidence" value="ECO:0007669"/>
    <property type="project" value="UniProtKB-EC"/>
</dbReference>
<dbReference type="Gene3D" id="3.40.50.1700">
    <property type="entry name" value="Glycoside hydrolase family 3 C-terminal domain"/>
    <property type="match status" value="1"/>
</dbReference>
<organism evidence="15 16">
    <name type="scientific">Aspergillus avenaceus</name>
    <dbReference type="NCBI Taxonomy" id="36643"/>
    <lineage>
        <taxon>Eukaryota</taxon>
        <taxon>Fungi</taxon>
        <taxon>Dikarya</taxon>
        <taxon>Ascomycota</taxon>
        <taxon>Pezizomycotina</taxon>
        <taxon>Eurotiomycetes</taxon>
        <taxon>Eurotiomycetidae</taxon>
        <taxon>Eurotiales</taxon>
        <taxon>Aspergillaceae</taxon>
        <taxon>Aspergillus</taxon>
        <taxon>Aspergillus subgen. Circumdati</taxon>
    </lineage>
</organism>
<name>A0A5N6U0D5_ASPAV</name>
<dbReference type="SUPFAM" id="SSF51445">
    <property type="entry name" value="(Trans)glycosidases"/>
    <property type="match status" value="1"/>
</dbReference>
<dbReference type="InterPro" id="IPR017853">
    <property type="entry name" value="GH"/>
</dbReference>
<feature type="signal peptide" evidence="13">
    <location>
        <begin position="1"/>
        <end position="15"/>
    </location>
</feature>
<evidence type="ECO:0000256" key="9">
    <source>
        <dbReference type="ARBA" id="ARBA00023277"/>
    </source>
</evidence>
<keyword evidence="11 12" id="KW-0624">Polysaccharide degradation</keyword>
<keyword evidence="7" id="KW-0136">Cellulose degradation</keyword>
<dbReference type="UniPathway" id="UPA00696"/>
<evidence type="ECO:0000256" key="10">
    <source>
        <dbReference type="ARBA" id="ARBA00023295"/>
    </source>
</evidence>
<dbReference type="EC" id="3.2.1.21" evidence="4 12"/>
<evidence type="ECO:0000256" key="7">
    <source>
        <dbReference type="ARBA" id="ARBA00023001"/>
    </source>
</evidence>
<evidence type="ECO:0000256" key="3">
    <source>
        <dbReference type="ARBA" id="ARBA00005336"/>
    </source>
</evidence>
<reference evidence="15 16" key="1">
    <citation type="submission" date="2019-04" db="EMBL/GenBank/DDBJ databases">
        <title>Friends and foes A comparative genomics study of 23 Aspergillus species from section Flavi.</title>
        <authorList>
            <consortium name="DOE Joint Genome Institute"/>
            <person name="Kjaerbolling I."/>
            <person name="Vesth T."/>
            <person name="Frisvad J.C."/>
            <person name="Nybo J.L."/>
            <person name="Theobald S."/>
            <person name="Kildgaard S."/>
            <person name="Isbrandt T."/>
            <person name="Kuo A."/>
            <person name="Sato A."/>
            <person name="Lyhne E.K."/>
            <person name="Kogle M.E."/>
            <person name="Wiebenga A."/>
            <person name="Kun R.S."/>
            <person name="Lubbers R.J."/>
            <person name="Makela M.R."/>
            <person name="Barry K."/>
            <person name="Chovatia M."/>
            <person name="Clum A."/>
            <person name="Daum C."/>
            <person name="Haridas S."/>
            <person name="He G."/>
            <person name="LaButti K."/>
            <person name="Lipzen A."/>
            <person name="Mondo S."/>
            <person name="Riley R."/>
            <person name="Salamov A."/>
            <person name="Simmons B.A."/>
            <person name="Magnuson J.K."/>
            <person name="Henrissat B."/>
            <person name="Mortensen U.H."/>
            <person name="Larsen T.O."/>
            <person name="Devries R.P."/>
            <person name="Grigoriev I.V."/>
            <person name="Machida M."/>
            <person name="Baker S.E."/>
            <person name="Andersen M.R."/>
        </authorList>
    </citation>
    <scope>NUCLEOTIDE SEQUENCE [LARGE SCALE GENOMIC DNA]</scope>
    <source>
        <strain evidence="15 16">IBT 18842</strain>
    </source>
</reference>
<dbReference type="InterPro" id="IPR013783">
    <property type="entry name" value="Ig-like_fold"/>
</dbReference>
<gene>
    <name evidence="15" type="ORF">BDV25DRAFT_138250</name>
</gene>
<evidence type="ECO:0000313" key="16">
    <source>
        <dbReference type="Proteomes" id="UP000325780"/>
    </source>
</evidence>
<comment type="similarity">
    <text evidence="3 12">Belongs to the glycosyl hydrolase 3 family.</text>
</comment>
<dbReference type="GO" id="GO:0030245">
    <property type="term" value="P:cellulose catabolic process"/>
    <property type="evidence" value="ECO:0007669"/>
    <property type="project" value="UniProtKB-UniPathway"/>
</dbReference>
<dbReference type="EMBL" id="ML742059">
    <property type="protein sequence ID" value="KAE8152086.1"/>
    <property type="molecule type" value="Genomic_DNA"/>
</dbReference>
<evidence type="ECO:0000256" key="11">
    <source>
        <dbReference type="ARBA" id="ARBA00023326"/>
    </source>
</evidence>
<dbReference type="Pfam" id="PF01915">
    <property type="entry name" value="Glyco_hydro_3_C"/>
    <property type="match status" value="1"/>
</dbReference>
<feature type="domain" description="Fibronectin type III-like" evidence="14">
    <location>
        <begin position="781"/>
        <end position="849"/>
    </location>
</feature>
<dbReference type="FunFam" id="3.40.50.1700:FF:000003">
    <property type="entry name" value="Probable beta-glucosidase"/>
    <property type="match status" value="1"/>
</dbReference>
<dbReference type="InterPro" id="IPR001764">
    <property type="entry name" value="Glyco_hydro_3_N"/>
</dbReference>
<evidence type="ECO:0000256" key="12">
    <source>
        <dbReference type="RuleBase" id="RU361161"/>
    </source>
</evidence>
<dbReference type="SMART" id="SM01217">
    <property type="entry name" value="Fn3_like"/>
    <property type="match status" value="1"/>
</dbReference>
<dbReference type="PROSITE" id="PS00775">
    <property type="entry name" value="GLYCOSYL_HYDROL_F3"/>
    <property type="match status" value="1"/>
</dbReference>
<keyword evidence="16" id="KW-1185">Reference proteome</keyword>
<evidence type="ECO:0000256" key="8">
    <source>
        <dbReference type="ARBA" id="ARBA00023180"/>
    </source>
</evidence>
<dbReference type="Pfam" id="PF14310">
    <property type="entry name" value="Fn3-like"/>
    <property type="match status" value="1"/>
</dbReference>
<protein>
    <recommendedName>
        <fullName evidence="4 12">beta-glucosidase</fullName>
        <ecNumber evidence="4 12">3.2.1.21</ecNumber>
    </recommendedName>
</protein>
<evidence type="ECO:0000256" key="4">
    <source>
        <dbReference type="ARBA" id="ARBA00012744"/>
    </source>
</evidence>
<dbReference type="PANTHER" id="PTHR42715:SF29">
    <property type="entry name" value="BETA-GLUCOSIDASE A-RELATED"/>
    <property type="match status" value="1"/>
</dbReference>
<keyword evidence="6 12" id="KW-0378">Hydrolase</keyword>
<evidence type="ECO:0000259" key="14">
    <source>
        <dbReference type="SMART" id="SM01217"/>
    </source>
</evidence>
<dbReference type="Proteomes" id="UP000325780">
    <property type="component" value="Unassembled WGS sequence"/>
</dbReference>
<keyword evidence="10 12" id="KW-0326">Glycosidase</keyword>
<evidence type="ECO:0000256" key="1">
    <source>
        <dbReference type="ARBA" id="ARBA00000448"/>
    </source>
</evidence>
<evidence type="ECO:0000313" key="15">
    <source>
        <dbReference type="EMBL" id="KAE8152086.1"/>
    </source>
</evidence>
<evidence type="ECO:0000256" key="13">
    <source>
        <dbReference type="SAM" id="SignalP"/>
    </source>
</evidence>
<dbReference type="AlphaFoldDB" id="A0A5N6U0D5"/>
<dbReference type="InterPro" id="IPR019800">
    <property type="entry name" value="Glyco_hydro_3_AS"/>
</dbReference>
<evidence type="ECO:0000256" key="6">
    <source>
        <dbReference type="ARBA" id="ARBA00022801"/>
    </source>
</evidence>
<dbReference type="PANTHER" id="PTHR42715">
    <property type="entry name" value="BETA-GLUCOSIDASE"/>
    <property type="match status" value="1"/>
</dbReference>
<dbReference type="InterPro" id="IPR050288">
    <property type="entry name" value="Cellulose_deg_GH3"/>
</dbReference>
<sequence length="859" mass="93125">MKALLWASLVTSTFGATHNDEQYSPPFYPSPWAKGEGGWADAHQKALDFVSQLTLAEKVNLTTGNGWMQHHCVGETGSVPRLGFDGICFQDGPLGIRFAHYVSSFPAGINVAATWDRKLAYTRGQAMGKEFSDKGADVQLGPVSGPIGRSPEGGRNWEGFSPDPVLTGVFTAETVRGMQDAGVITSLKHFIGNEQEHFRIVREANGYGFNISESASTQIDDKTMHELYLWPFADAVRAGVGSIMCSYQQINNSYGCANSYTMNSLLKNELDFQGFVVTDWGAHGTGVASAFAGLDVSMPGDTDLGSGFSYWGGNLTIAVLNGTVPEWRLDDMAVRLMSAYYKVGRDKLRVPVNFNSWTKHTYGAEHAMVGPQHGYDIVNQHVDVHRGQSALIRKIGAESTVLLKNNGVLPLSGTEKLTAIIGEDAGPNAWGANGCEDRSCDNGTLATGWGSGTADYPYLITPADAIQRTILDKGDGLVDLVTHNWAYDKIQQLASQASVALVFVNADAGEGFLAVDGNIGDRNNLTLWKNGEEVIRQTASVCNNTVVVMHTVGPVLINSWYDHENIKAILWAGLPGQESGNAIADILYGQVNPGAKSPFTWGKDRESYGAPLLYKQNNGNEAPQIDFTEGVFIDYRAFDKTNTTPIYEFGHGLSYTTFSYSDLQIQKLDAAPYKPTTGYTSPASSPSNSSKTWSEYLFPESIRKVPLYIYPYLNSTDPKEASADRHYGLPTDQYIPAGATNSSAQPLHPAGGAPGGNAGLWEEVYKVTATITNTGTRPGDEVVQVYLSLGGPDDPQIVLRGFDKIALETGQTKTFSAVLTRRDISNWDPVTQDWVVSEYPKTVFVGSSSRKLHLNAALP</sequence>
<dbReference type="PRINTS" id="PR00133">
    <property type="entry name" value="GLHYDRLASE3"/>
</dbReference>
<keyword evidence="5 13" id="KW-0732">Signal</keyword>
<accession>A0A5N6U0D5</accession>
<dbReference type="OrthoDB" id="416222at2759"/>
<dbReference type="InterPro" id="IPR036881">
    <property type="entry name" value="Glyco_hydro_3_C_sf"/>
</dbReference>
<dbReference type="Gene3D" id="2.60.40.10">
    <property type="entry name" value="Immunoglobulins"/>
    <property type="match status" value="1"/>
</dbReference>
<dbReference type="SUPFAM" id="SSF52279">
    <property type="entry name" value="Beta-D-glucan exohydrolase, C-terminal domain"/>
    <property type="match status" value="1"/>
</dbReference>
<comment type="pathway">
    <text evidence="2 12">Glycan metabolism; cellulose degradation.</text>
</comment>
<dbReference type="FunFam" id="3.20.20.300:FF:000002">
    <property type="entry name" value="Probable beta-glucosidase"/>
    <property type="match status" value="1"/>
</dbReference>
<evidence type="ECO:0000256" key="5">
    <source>
        <dbReference type="ARBA" id="ARBA00022729"/>
    </source>
</evidence>
<proteinExistence type="inferred from homology"/>
<dbReference type="Pfam" id="PF00933">
    <property type="entry name" value="Glyco_hydro_3"/>
    <property type="match status" value="1"/>
</dbReference>
<feature type="chain" id="PRO_5024918078" description="beta-glucosidase" evidence="13">
    <location>
        <begin position="16"/>
        <end position="859"/>
    </location>
</feature>
<dbReference type="InterPro" id="IPR036962">
    <property type="entry name" value="Glyco_hydro_3_N_sf"/>
</dbReference>
<dbReference type="InterPro" id="IPR026891">
    <property type="entry name" value="Fn3-like"/>
</dbReference>
<comment type="catalytic activity">
    <reaction evidence="1 12">
        <text>Hydrolysis of terminal, non-reducing beta-D-glucosyl residues with release of beta-D-glucose.</text>
        <dbReference type="EC" id="3.2.1.21"/>
    </reaction>
</comment>
<evidence type="ECO:0000256" key="2">
    <source>
        <dbReference type="ARBA" id="ARBA00004987"/>
    </source>
</evidence>
<keyword evidence="9 12" id="KW-0119">Carbohydrate metabolism</keyword>
<keyword evidence="8" id="KW-0325">Glycoprotein</keyword>
<dbReference type="Gene3D" id="3.20.20.300">
    <property type="entry name" value="Glycoside hydrolase, family 3, N-terminal domain"/>
    <property type="match status" value="1"/>
</dbReference>